<sequence>MEISVLSMIASAVLVLVCMYLIISPFFKNELNLFQPVIDLTAHDHKAALMTTLNEIEFEHKMHKISDEDYKKLKKQYEVLLADLIKDNQQMDQKEVDHDLLKAVEEEIENELRRRKEEQGRK</sequence>
<dbReference type="RefSeq" id="WP_230497562.1">
    <property type="nucleotide sequence ID" value="NZ_CAKJTG010000018.1"/>
</dbReference>
<name>A0A9C7GBC7_9BACI</name>
<keyword evidence="4" id="KW-1185">Reference proteome</keyword>
<dbReference type="AlphaFoldDB" id="A0A9C7GBC7"/>
<keyword evidence="1" id="KW-0175">Coiled coil</keyword>
<keyword evidence="2" id="KW-0812">Transmembrane</keyword>
<dbReference type="EMBL" id="CAKJTG010000018">
    <property type="protein sequence ID" value="CAG9609324.1"/>
    <property type="molecule type" value="Genomic_DNA"/>
</dbReference>
<dbReference type="Proteomes" id="UP000789845">
    <property type="component" value="Unassembled WGS sequence"/>
</dbReference>
<keyword evidence="2" id="KW-0472">Membrane</keyword>
<evidence type="ECO:0008006" key="5">
    <source>
        <dbReference type="Google" id="ProtNLM"/>
    </source>
</evidence>
<proteinExistence type="predicted"/>
<comment type="caution">
    <text evidence="3">The sequence shown here is derived from an EMBL/GenBank/DDBJ whole genome shotgun (WGS) entry which is preliminary data.</text>
</comment>
<evidence type="ECO:0000313" key="3">
    <source>
        <dbReference type="EMBL" id="CAG9609324.1"/>
    </source>
</evidence>
<accession>A0A9C7GBC7</accession>
<evidence type="ECO:0000313" key="4">
    <source>
        <dbReference type="Proteomes" id="UP000789845"/>
    </source>
</evidence>
<keyword evidence="2" id="KW-1133">Transmembrane helix</keyword>
<gene>
    <name evidence="3" type="ORF">NEOCIP111885_03066</name>
</gene>
<evidence type="ECO:0000256" key="2">
    <source>
        <dbReference type="SAM" id="Phobius"/>
    </source>
</evidence>
<organism evidence="3 4">
    <name type="scientific">Pseudoneobacillus rhizosphaerae</name>
    <dbReference type="NCBI Taxonomy" id="2880968"/>
    <lineage>
        <taxon>Bacteria</taxon>
        <taxon>Bacillati</taxon>
        <taxon>Bacillota</taxon>
        <taxon>Bacilli</taxon>
        <taxon>Bacillales</taxon>
        <taxon>Bacillaceae</taxon>
        <taxon>Pseudoneobacillus</taxon>
    </lineage>
</organism>
<evidence type="ECO:0000256" key="1">
    <source>
        <dbReference type="SAM" id="Coils"/>
    </source>
</evidence>
<protein>
    <recommendedName>
        <fullName evidence="5">C-type cytochrome biogenesis protein CcmI</fullName>
    </recommendedName>
</protein>
<feature type="coiled-coil region" evidence="1">
    <location>
        <begin position="74"/>
        <end position="121"/>
    </location>
</feature>
<feature type="transmembrane region" description="Helical" evidence="2">
    <location>
        <begin position="6"/>
        <end position="27"/>
    </location>
</feature>
<reference evidence="3" key="1">
    <citation type="submission" date="2021-10" db="EMBL/GenBank/DDBJ databases">
        <authorList>
            <person name="Criscuolo A."/>
        </authorList>
    </citation>
    <scope>NUCLEOTIDE SEQUENCE</scope>
    <source>
        <strain evidence="3">CIP111885</strain>
    </source>
</reference>